<dbReference type="Proteomes" id="UP000315471">
    <property type="component" value="Unassembled WGS sequence"/>
</dbReference>
<feature type="compositionally biased region" description="Basic and acidic residues" evidence="1">
    <location>
        <begin position="22"/>
        <end position="31"/>
    </location>
</feature>
<gene>
    <name evidence="2" type="ORF">Q31b_26390</name>
</gene>
<proteinExistence type="predicted"/>
<evidence type="ECO:0000313" key="2">
    <source>
        <dbReference type="EMBL" id="TWU41200.1"/>
    </source>
</evidence>
<feature type="region of interest" description="Disordered" evidence="1">
    <location>
        <begin position="1"/>
        <end position="47"/>
    </location>
</feature>
<evidence type="ECO:0000256" key="1">
    <source>
        <dbReference type="SAM" id="MobiDB-lite"/>
    </source>
</evidence>
<dbReference type="AlphaFoldDB" id="A0A5C6DWS6"/>
<dbReference type="EMBL" id="SJPY01000004">
    <property type="protein sequence ID" value="TWU41200.1"/>
    <property type="molecule type" value="Genomic_DNA"/>
</dbReference>
<organism evidence="2 3">
    <name type="scientific">Novipirellula aureliae</name>
    <dbReference type="NCBI Taxonomy" id="2527966"/>
    <lineage>
        <taxon>Bacteria</taxon>
        <taxon>Pseudomonadati</taxon>
        <taxon>Planctomycetota</taxon>
        <taxon>Planctomycetia</taxon>
        <taxon>Pirellulales</taxon>
        <taxon>Pirellulaceae</taxon>
        <taxon>Novipirellula</taxon>
    </lineage>
</organism>
<sequence length="91" mass="10592">MNLSAAITEQAGKSKKQHRFHRDGDAERMPGIREPSTRTSGTNGRDRVVPISEPIKYILFAYIPPRDFHGANLELDYRLYKISYRLYFFSK</sequence>
<comment type="caution">
    <text evidence="2">The sequence shown here is derived from an EMBL/GenBank/DDBJ whole genome shotgun (WGS) entry which is preliminary data.</text>
</comment>
<evidence type="ECO:0000313" key="3">
    <source>
        <dbReference type="Proteomes" id="UP000315471"/>
    </source>
</evidence>
<reference evidence="2 3" key="1">
    <citation type="submission" date="2019-02" db="EMBL/GenBank/DDBJ databases">
        <title>Deep-cultivation of Planctomycetes and their phenomic and genomic characterization uncovers novel biology.</title>
        <authorList>
            <person name="Wiegand S."/>
            <person name="Jogler M."/>
            <person name="Boedeker C."/>
            <person name="Pinto D."/>
            <person name="Vollmers J."/>
            <person name="Rivas-Marin E."/>
            <person name="Kohn T."/>
            <person name="Peeters S.H."/>
            <person name="Heuer A."/>
            <person name="Rast P."/>
            <person name="Oberbeckmann S."/>
            <person name="Bunk B."/>
            <person name="Jeske O."/>
            <person name="Meyerdierks A."/>
            <person name="Storesund J.E."/>
            <person name="Kallscheuer N."/>
            <person name="Luecker S."/>
            <person name="Lage O.M."/>
            <person name="Pohl T."/>
            <person name="Merkel B.J."/>
            <person name="Hornburger P."/>
            <person name="Mueller R.-W."/>
            <person name="Bruemmer F."/>
            <person name="Labrenz M."/>
            <person name="Spormann A.M."/>
            <person name="Op Den Camp H."/>
            <person name="Overmann J."/>
            <person name="Amann R."/>
            <person name="Jetten M.S.M."/>
            <person name="Mascher T."/>
            <person name="Medema M.H."/>
            <person name="Devos D.P."/>
            <person name="Kaster A.-K."/>
            <person name="Ovreas L."/>
            <person name="Rohde M."/>
            <person name="Galperin M.Y."/>
            <person name="Jogler C."/>
        </authorList>
    </citation>
    <scope>NUCLEOTIDE SEQUENCE [LARGE SCALE GENOMIC DNA]</scope>
    <source>
        <strain evidence="2 3">Q31b</strain>
    </source>
</reference>
<keyword evidence="3" id="KW-1185">Reference proteome</keyword>
<name>A0A5C6DWS6_9BACT</name>
<protein>
    <submittedName>
        <fullName evidence="2">Uncharacterized protein</fullName>
    </submittedName>
</protein>
<accession>A0A5C6DWS6</accession>